<feature type="non-terminal residue" evidence="1">
    <location>
        <position position="1"/>
    </location>
</feature>
<proteinExistence type="predicted"/>
<reference evidence="1" key="1">
    <citation type="submission" date="2022-11" db="EMBL/GenBank/DDBJ databases">
        <authorList>
            <person name="Morgan W.R."/>
            <person name="Tartar A."/>
        </authorList>
    </citation>
    <scope>NUCLEOTIDE SEQUENCE</scope>
    <source>
        <strain evidence="1">ARSEF 373</strain>
    </source>
</reference>
<dbReference type="Gene3D" id="3.30.70.270">
    <property type="match status" value="1"/>
</dbReference>
<evidence type="ECO:0000313" key="2">
    <source>
        <dbReference type="Proteomes" id="UP001146120"/>
    </source>
</evidence>
<name>A0AAV2Z4D9_9STRA</name>
<gene>
    <name evidence="1" type="ORF">N0F65_001769</name>
</gene>
<dbReference type="EMBL" id="DAKRPA010000053">
    <property type="protein sequence ID" value="DBA01141.1"/>
    <property type="molecule type" value="Genomic_DNA"/>
</dbReference>
<dbReference type="InterPro" id="IPR043502">
    <property type="entry name" value="DNA/RNA_pol_sf"/>
</dbReference>
<comment type="caution">
    <text evidence="1">The sequence shown here is derived from an EMBL/GenBank/DDBJ whole genome shotgun (WGS) entry which is preliminary data.</text>
</comment>
<dbReference type="InterPro" id="IPR043128">
    <property type="entry name" value="Rev_trsase/Diguanyl_cyclase"/>
</dbReference>
<evidence type="ECO:0008006" key="3">
    <source>
        <dbReference type="Google" id="ProtNLM"/>
    </source>
</evidence>
<sequence>RDPPADVEPLRTTLKEGVKSFRPRRYSPLQREFVRDYVRQLEELGYWACAAHLVAKQGEFRMTIDYRPINSTTIPITGTSRKVSSMTHKIAGAYGFCQFDMLKAFGRMRTAKQGWETTVFCLLRMLFKRQIIVQCMIEQFT</sequence>
<dbReference type="Proteomes" id="UP001146120">
    <property type="component" value="Unassembled WGS sequence"/>
</dbReference>
<reference evidence="1" key="2">
    <citation type="journal article" date="2023" name="Microbiol Resour">
        <title>Decontamination and Annotation of the Draft Genome Sequence of the Oomycete Lagenidium giganteum ARSEF 373.</title>
        <authorList>
            <person name="Morgan W.R."/>
            <person name="Tartar A."/>
        </authorList>
    </citation>
    <scope>NUCLEOTIDE SEQUENCE</scope>
    <source>
        <strain evidence="1">ARSEF 373</strain>
    </source>
</reference>
<organism evidence="1 2">
    <name type="scientific">Lagenidium giganteum</name>
    <dbReference type="NCBI Taxonomy" id="4803"/>
    <lineage>
        <taxon>Eukaryota</taxon>
        <taxon>Sar</taxon>
        <taxon>Stramenopiles</taxon>
        <taxon>Oomycota</taxon>
        <taxon>Peronosporomycetes</taxon>
        <taxon>Pythiales</taxon>
        <taxon>Pythiaceae</taxon>
    </lineage>
</organism>
<evidence type="ECO:0000313" key="1">
    <source>
        <dbReference type="EMBL" id="DBA01141.1"/>
    </source>
</evidence>
<keyword evidence="2" id="KW-1185">Reference proteome</keyword>
<dbReference type="Gene3D" id="3.10.10.10">
    <property type="entry name" value="HIV Type 1 Reverse Transcriptase, subunit A, domain 1"/>
    <property type="match status" value="1"/>
</dbReference>
<dbReference type="SUPFAM" id="SSF56672">
    <property type="entry name" value="DNA/RNA polymerases"/>
    <property type="match status" value="1"/>
</dbReference>
<accession>A0AAV2Z4D9</accession>
<protein>
    <recommendedName>
        <fullName evidence="3">Reverse transcriptase</fullName>
    </recommendedName>
</protein>
<dbReference type="AlphaFoldDB" id="A0AAV2Z4D9"/>